<keyword evidence="1" id="KW-0732">Signal</keyword>
<gene>
    <name evidence="2" type="ORF">NAF29_11835</name>
</gene>
<evidence type="ECO:0000313" key="2">
    <source>
        <dbReference type="EMBL" id="MCM2680357.1"/>
    </source>
</evidence>
<name>A0AA41W8B3_9GAMM</name>
<proteinExistence type="predicted"/>
<feature type="signal peptide" evidence="1">
    <location>
        <begin position="1"/>
        <end position="26"/>
    </location>
</feature>
<sequence>MQTILNRSAHIALGTALCLSTVSAFGCDNHGPVGFGYAAINANLNAKSARTAALSQAMDLSIAPRLTVRAGQPAQVPYSVGLPNTYHEATISWHSSDSLQLDGNQNQSLASGTDHSLHLTLSSDRPGTYTVRGKLTALVDGEATSKYSYLLVNVVGSQPSSSETARTSVTR</sequence>
<dbReference type="AlphaFoldDB" id="A0AA41W8B3"/>
<dbReference type="EMBL" id="JAMQGP010000006">
    <property type="protein sequence ID" value="MCM2680357.1"/>
    <property type="molecule type" value="Genomic_DNA"/>
</dbReference>
<evidence type="ECO:0000256" key="1">
    <source>
        <dbReference type="SAM" id="SignalP"/>
    </source>
</evidence>
<keyword evidence="3" id="KW-1185">Reference proteome</keyword>
<organism evidence="2 3">
    <name type="scientific">Echinimonas agarilytica</name>
    <dbReference type="NCBI Taxonomy" id="1215918"/>
    <lineage>
        <taxon>Bacteria</taxon>
        <taxon>Pseudomonadati</taxon>
        <taxon>Pseudomonadota</taxon>
        <taxon>Gammaproteobacteria</taxon>
        <taxon>Alteromonadales</taxon>
        <taxon>Echinimonadaceae</taxon>
        <taxon>Echinimonas</taxon>
    </lineage>
</organism>
<feature type="chain" id="PRO_5041269462" evidence="1">
    <location>
        <begin position="27"/>
        <end position="171"/>
    </location>
</feature>
<evidence type="ECO:0000313" key="3">
    <source>
        <dbReference type="Proteomes" id="UP001165393"/>
    </source>
</evidence>
<comment type="caution">
    <text evidence="2">The sequence shown here is derived from an EMBL/GenBank/DDBJ whole genome shotgun (WGS) entry which is preliminary data.</text>
</comment>
<dbReference type="PROSITE" id="PS51257">
    <property type="entry name" value="PROKAR_LIPOPROTEIN"/>
    <property type="match status" value="1"/>
</dbReference>
<dbReference type="RefSeq" id="WP_251261784.1">
    <property type="nucleotide sequence ID" value="NZ_JAMQGP010000006.1"/>
</dbReference>
<dbReference type="Proteomes" id="UP001165393">
    <property type="component" value="Unassembled WGS sequence"/>
</dbReference>
<accession>A0AA41W8B3</accession>
<reference evidence="2 3" key="1">
    <citation type="journal article" date="2013" name="Antonie Van Leeuwenhoek">
        <title>Echinimonas agarilytica gen. nov., sp. nov., a new gammaproteobacterium isolated from the sea urchin Strongylocentrotus intermedius.</title>
        <authorList>
            <person name="Nedashkovskaya O.I."/>
            <person name="Stenkova A.M."/>
            <person name="Zhukova N.V."/>
            <person name="Van Trappen S."/>
            <person name="Lee J.S."/>
            <person name="Kim S.B."/>
        </authorList>
    </citation>
    <scope>NUCLEOTIDE SEQUENCE [LARGE SCALE GENOMIC DNA]</scope>
    <source>
        <strain evidence="2 3">KMM 6351</strain>
    </source>
</reference>
<protein>
    <submittedName>
        <fullName evidence="2">Uncharacterized protein</fullName>
    </submittedName>
</protein>